<gene>
    <name evidence="1" type="ORF">ACFSCY_37975</name>
</gene>
<keyword evidence="1" id="KW-0540">Nuclease</keyword>
<sequence length="255" mass="28779">MSRLARDVYTVNPRRVTHELRCLAMTLALPAGAVITGRSAATVRGVRLCWPEDPVNVVAPLEMRLGRRHGLDVRRTTIAPEEWEPWEYGRIATPLRLTLDLLLARPLPDAVADLDAVLRARLVTRAAVARMVRARSDNGIVVARRAAELADPRAESLPESKVRVLLVLDGLDPVPQYWIEDRTGRIARVDLAFPRHKVAVEYDGDWRDGETWALNRDRDRLNRVQAAGWRVVFVTAPMLRDPGKVRRAIREALYA</sequence>
<dbReference type="Gene3D" id="3.40.960.10">
    <property type="entry name" value="VSR Endonuclease"/>
    <property type="match status" value="1"/>
</dbReference>
<evidence type="ECO:0000313" key="2">
    <source>
        <dbReference type="Proteomes" id="UP001597145"/>
    </source>
</evidence>
<evidence type="ECO:0000313" key="1">
    <source>
        <dbReference type="EMBL" id="MFD1535212.1"/>
    </source>
</evidence>
<dbReference type="GO" id="GO:0004519">
    <property type="term" value="F:endonuclease activity"/>
    <property type="evidence" value="ECO:0007669"/>
    <property type="project" value="UniProtKB-KW"/>
</dbReference>
<dbReference type="Proteomes" id="UP001597145">
    <property type="component" value="Unassembled WGS sequence"/>
</dbReference>
<dbReference type="SUPFAM" id="SSF52980">
    <property type="entry name" value="Restriction endonuclease-like"/>
    <property type="match status" value="1"/>
</dbReference>
<comment type="caution">
    <text evidence="1">The sequence shown here is derived from an EMBL/GenBank/DDBJ whole genome shotgun (WGS) entry which is preliminary data.</text>
</comment>
<reference evidence="2" key="1">
    <citation type="journal article" date="2019" name="Int. J. Syst. Evol. Microbiol.">
        <title>The Global Catalogue of Microorganisms (GCM) 10K type strain sequencing project: providing services to taxonomists for standard genome sequencing and annotation.</title>
        <authorList>
            <consortium name="The Broad Institute Genomics Platform"/>
            <consortium name="The Broad Institute Genome Sequencing Center for Infectious Disease"/>
            <person name="Wu L."/>
            <person name="Ma J."/>
        </authorList>
    </citation>
    <scope>NUCLEOTIDE SEQUENCE [LARGE SCALE GENOMIC DNA]</scope>
    <source>
        <strain evidence="2">JCM 12165</strain>
    </source>
</reference>
<dbReference type="EMBL" id="JBHUCP010000051">
    <property type="protein sequence ID" value="MFD1535212.1"/>
    <property type="molecule type" value="Genomic_DNA"/>
</dbReference>
<name>A0ABW4FXY9_9PSEU</name>
<keyword evidence="1" id="KW-0255">Endonuclease</keyword>
<proteinExistence type="predicted"/>
<keyword evidence="1" id="KW-0378">Hydrolase</keyword>
<organism evidence="1 2">
    <name type="scientific">Pseudonocardia aurantiaca</name>
    <dbReference type="NCBI Taxonomy" id="75290"/>
    <lineage>
        <taxon>Bacteria</taxon>
        <taxon>Bacillati</taxon>
        <taxon>Actinomycetota</taxon>
        <taxon>Actinomycetes</taxon>
        <taxon>Pseudonocardiales</taxon>
        <taxon>Pseudonocardiaceae</taxon>
        <taxon>Pseudonocardia</taxon>
    </lineage>
</organism>
<keyword evidence="2" id="KW-1185">Reference proteome</keyword>
<protein>
    <submittedName>
        <fullName evidence="1">Endonuclease domain-containing protein</fullName>
    </submittedName>
</protein>
<dbReference type="RefSeq" id="WP_343987364.1">
    <property type="nucleotide sequence ID" value="NZ_BAAAJG010000028.1"/>
</dbReference>
<dbReference type="InterPro" id="IPR011335">
    <property type="entry name" value="Restrct_endonuc-II-like"/>
</dbReference>
<accession>A0ABW4FXY9</accession>